<feature type="region of interest" description="Disordered" evidence="1">
    <location>
        <begin position="370"/>
        <end position="410"/>
    </location>
</feature>
<feature type="region of interest" description="Disordered" evidence="1">
    <location>
        <begin position="1"/>
        <end position="83"/>
    </location>
</feature>
<dbReference type="HOGENOM" id="CLU_643969_0_0_1"/>
<reference evidence="2" key="4">
    <citation type="submission" date="2025-09" db="UniProtKB">
        <authorList>
            <consortium name="Ensembl"/>
        </authorList>
    </citation>
    <scope>IDENTIFICATION</scope>
</reference>
<dbReference type="AlphaFoldDB" id="F6Z411"/>
<keyword evidence="3" id="KW-1185">Reference proteome</keyword>
<feature type="compositionally biased region" description="Polar residues" evidence="1">
    <location>
        <begin position="44"/>
        <end position="61"/>
    </location>
</feature>
<evidence type="ECO:0000313" key="2">
    <source>
        <dbReference type="Ensembl" id="ENSCINP00000018984.3"/>
    </source>
</evidence>
<organism evidence="2 3">
    <name type="scientific">Ciona intestinalis</name>
    <name type="common">Transparent sea squirt</name>
    <name type="synonym">Ascidia intestinalis</name>
    <dbReference type="NCBI Taxonomy" id="7719"/>
    <lineage>
        <taxon>Eukaryota</taxon>
        <taxon>Metazoa</taxon>
        <taxon>Chordata</taxon>
        <taxon>Tunicata</taxon>
        <taxon>Ascidiacea</taxon>
        <taxon>Phlebobranchia</taxon>
        <taxon>Cionidae</taxon>
        <taxon>Ciona</taxon>
    </lineage>
</organism>
<feature type="compositionally biased region" description="Polar residues" evidence="1">
    <location>
        <begin position="68"/>
        <end position="78"/>
    </location>
</feature>
<dbReference type="Ensembl" id="ENSCINT00000018984.3">
    <property type="protein sequence ID" value="ENSCINP00000018984.3"/>
    <property type="gene ID" value="ENSCING00000009338.3"/>
</dbReference>
<proteinExistence type="predicted"/>
<dbReference type="InParanoid" id="F6Z411"/>
<dbReference type="STRING" id="7719.ENSCINP00000018984"/>
<feature type="compositionally biased region" description="Polar residues" evidence="1">
    <location>
        <begin position="376"/>
        <end position="409"/>
    </location>
</feature>
<dbReference type="Proteomes" id="UP000008144">
    <property type="component" value="Chromosome 5"/>
</dbReference>
<dbReference type="GeneTree" id="ENSGT00940000153655"/>
<feature type="region of interest" description="Disordered" evidence="1">
    <location>
        <begin position="324"/>
        <end position="346"/>
    </location>
</feature>
<reference evidence="2" key="3">
    <citation type="submission" date="2025-08" db="UniProtKB">
        <authorList>
            <consortium name="Ensembl"/>
        </authorList>
    </citation>
    <scope>IDENTIFICATION</scope>
</reference>
<sequence>MVPGPHSVNIKADLKRGSHSNDKKSPETHVRIEATPVTIEDTPIKTSESQPIRSRPATHSSRILIRPQKSSMRASSVASHKVGEKSWSPAPECCPVVTRNKKIYTDSKGPDRPFSCKCSKHRIPQINDIEFDCYIRLVAPPSQVVVISIVNSLYPDAAPYEAMLDNLYLDKNKNRTKPCMQSRHDLYRILRYDLAVAKSGTNRTTPLLLGRHNVVPGMTLMYCGGRLIFADHIFNGYGNARNDFKKQVYKTRQEYLMGHLLPDDFRFTPGRGKPGARAAWGGEVGGAGVDGKGRPGMFLDQSLGVAKGEKSKFPIFRTMNQPMEETKSASDVTSESTRSPIKMPQSKSFDTARDFVQYSLSTRMYVVPPGSKRARTTSQLSTPNKRQSELNSTFPPASATPHSVVTENGSIRLGQMKSFGRMQAVK</sequence>
<accession>F6Z411</accession>
<evidence type="ECO:0000256" key="1">
    <source>
        <dbReference type="SAM" id="MobiDB-lite"/>
    </source>
</evidence>
<evidence type="ECO:0000313" key="3">
    <source>
        <dbReference type="Proteomes" id="UP000008144"/>
    </source>
</evidence>
<dbReference type="EMBL" id="EAAA01002133">
    <property type="status" value="NOT_ANNOTATED_CDS"/>
    <property type="molecule type" value="Genomic_DNA"/>
</dbReference>
<reference evidence="3" key="1">
    <citation type="journal article" date="2002" name="Science">
        <title>The draft genome of Ciona intestinalis: insights into chordate and vertebrate origins.</title>
        <authorList>
            <person name="Dehal P."/>
            <person name="Satou Y."/>
            <person name="Campbell R.K."/>
            <person name="Chapman J."/>
            <person name="Degnan B."/>
            <person name="De Tomaso A."/>
            <person name="Davidson B."/>
            <person name="Di Gregorio A."/>
            <person name="Gelpke M."/>
            <person name="Goodstein D.M."/>
            <person name="Harafuji N."/>
            <person name="Hastings K.E."/>
            <person name="Ho I."/>
            <person name="Hotta K."/>
            <person name="Huang W."/>
            <person name="Kawashima T."/>
            <person name="Lemaire P."/>
            <person name="Martinez D."/>
            <person name="Meinertzhagen I.A."/>
            <person name="Necula S."/>
            <person name="Nonaka M."/>
            <person name="Putnam N."/>
            <person name="Rash S."/>
            <person name="Saiga H."/>
            <person name="Satake M."/>
            <person name="Terry A."/>
            <person name="Yamada L."/>
            <person name="Wang H.G."/>
            <person name="Awazu S."/>
            <person name="Azumi K."/>
            <person name="Boore J."/>
            <person name="Branno M."/>
            <person name="Chin-Bow S."/>
            <person name="DeSantis R."/>
            <person name="Doyle S."/>
            <person name="Francino P."/>
            <person name="Keys D.N."/>
            <person name="Haga S."/>
            <person name="Hayashi H."/>
            <person name="Hino K."/>
            <person name="Imai K.S."/>
            <person name="Inaba K."/>
            <person name="Kano S."/>
            <person name="Kobayashi K."/>
            <person name="Kobayashi M."/>
            <person name="Lee B.I."/>
            <person name="Makabe K.W."/>
            <person name="Manohar C."/>
            <person name="Matassi G."/>
            <person name="Medina M."/>
            <person name="Mochizuki Y."/>
            <person name="Mount S."/>
            <person name="Morishita T."/>
            <person name="Miura S."/>
            <person name="Nakayama A."/>
            <person name="Nishizaka S."/>
            <person name="Nomoto H."/>
            <person name="Ohta F."/>
            <person name="Oishi K."/>
            <person name="Rigoutsos I."/>
            <person name="Sano M."/>
            <person name="Sasaki A."/>
            <person name="Sasakura Y."/>
            <person name="Shoguchi E."/>
            <person name="Shin-i T."/>
            <person name="Spagnuolo A."/>
            <person name="Stainier D."/>
            <person name="Suzuki M.M."/>
            <person name="Tassy O."/>
            <person name="Takatori N."/>
            <person name="Tokuoka M."/>
            <person name="Yagi K."/>
            <person name="Yoshizaki F."/>
            <person name="Wada S."/>
            <person name="Zhang C."/>
            <person name="Hyatt P.D."/>
            <person name="Larimer F."/>
            <person name="Detter C."/>
            <person name="Doggett N."/>
            <person name="Glavina T."/>
            <person name="Hawkins T."/>
            <person name="Richardson P."/>
            <person name="Lucas S."/>
            <person name="Kohara Y."/>
            <person name="Levine M."/>
            <person name="Satoh N."/>
            <person name="Rokhsar D.S."/>
        </authorList>
    </citation>
    <scope>NUCLEOTIDE SEQUENCE [LARGE SCALE GENOMIC DNA]</scope>
</reference>
<reference evidence="2" key="2">
    <citation type="journal article" date="2008" name="Genome Biol.">
        <title>Improved genome assembly and evidence-based global gene model set for the chordate Ciona intestinalis: new insight into intron and operon populations.</title>
        <authorList>
            <person name="Satou Y."/>
            <person name="Mineta K."/>
            <person name="Ogasawara M."/>
            <person name="Sasakura Y."/>
            <person name="Shoguchi E."/>
            <person name="Ueno K."/>
            <person name="Yamada L."/>
            <person name="Matsumoto J."/>
            <person name="Wasserscheid J."/>
            <person name="Dewar K."/>
            <person name="Wiley G.B."/>
            <person name="Macmil S.L."/>
            <person name="Roe B.A."/>
            <person name="Zeller R.W."/>
            <person name="Hastings K.E."/>
            <person name="Lemaire P."/>
            <person name="Lindquist E."/>
            <person name="Endo T."/>
            <person name="Hotta K."/>
            <person name="Inaba K."/>
        </authorList>
    </citation>
    <scope>NUCLEOTIDE SEQUENCE [LARGE SCALE GENOMIC DNA]</scope>
    <source>
        <strain evidence="2">wild type</strain>
    </source>
</reference>
<name>F6Z411_CIOIN</name>
<protein>
    <submittedName>
        <fullName evidence="2">Uncharacterized protein</fullName>
    </submittedName>
</protein>
<feature type="compositionally biased region" description="Basic and acidic residues" evidence="1">
    <location>
        <begin position="12"/>
        <end position="32"/>
    </location>
</feature>